<name>A0ABU8I678_9SPHI</name>
<dbReference type="EMBL" id="JAYLLN010000017">
    <property type="protein sequence ID" value="MEI5984920.1"/>
    <property type="molecule type" value="Genomic_DNA"/>
</dbReference>
<reference evidence="3 4" key="1">
    <citation type="submission" date="2024-01" db="EMBL/GenBank/DDBJ databases">
        <title>Sphingobacterium tenebrionis sp. nov., a novel endophyte isolated from tenebrio molitor intestines.</title>
        <authorList>
            <person name="Zhang C."/>
        </authorList>
    </citation>
    <scope>NUCLEOTIDE SEQUENCE [LARGE SCALE GENOMIC DNA]</scope>
    <source>
        <strain evidence="3 4">PU5-4</strain>
    </source>
</reference>
<dbReference type="Proteomes" id="UP001363035">
    <property type="component" value="Unassembled WGS sequence"/>
</dbReference>
<dbReference type="SUPFAM" id="SSF52833">
    <property type="entry name" value="Thioredoxin-like"/>
    <property type="match status" value="1"/>
</dbReference>
<accession>A0ABU8I678</accession>
<evidence type="ECO:0000313" key="3">
    <source>
        <dbReference type="EMBL" id="MEI5984920.1"/>
    </source>
</evidence>
<dbReference type="PANTHER" id="PTHR15337">
    <property type="entry name" value="ANTERIOR GRADIENT PROTEIN-RELATED"/>
    <property type="match status" value="1"/>
</dbReference>
<evidence type="ECO:0000313" key="4">
    <source>
        <dbReference type="Proteomes" id="UP001363035"/>
    </source>
</evidence>
<gene>
    <name evidence="3" type="ORF">VJ786_08395</name>
</gene>
<dbReference type="InterPro" id="IPR004879">
    <property type="entry name" value="Ssp411-like_TRX"/>
</dbReference>
<evidence type="ECO:0000256" key="1">
    <source>
        <dbReference type="ARBA" id="ARBA00022729"/>
    </source>
</evidence>
<organism evidence="3 4">
    <name type="scientific">Sphingobacterium tenebrionis</name>
    <dbReference type="NCBI Taxonomy" id="3111775"/>
    <lineage>
        <taxon>Bacteria</taxon>
        <taxon>Pseudomonadati</taxon>
        <taxon>Bacteroidota</taxon>
        <taxon>Sphingobacteriia</taxon>
        <taxon>Sphingobacteriales</taxon>
        <taxon>Sphingobacteriaceae</taxon>
        <taxon>Sphingobacterium</taxon>
    </lineage>
</organism>
<feature type="domain" description="Spermatogenesis-associated protein 20-like TRX" evidence="2">
    <location>
        <begin position="25"/>
        <end position="136"/>
    </location>
</feature>
<dbReference type="Pfam" id="PF03190">
    <property type="entry name" value="Thioredox_DsbH"/>
    <property type="match status" value="1"/>
</dbReference>
<comment type="caution">
    <text evidence="3">The sequence shown here is derived from an EMBL/GenBank/DDBJ whole genome shotgun (WGS) entry which is preliminary data.</text>
</comment>
<keyword evidence="1" id="KW-0732">Signal</keyword>
<dbReference type="InterPro" id="IPR036249">
    <property type="entry name" value="Thioredoxin-like_sf"/>
</dbReference>
<evidence type="ECO:0000259" key="2">
    <source>
        <dbReference type="Pfam" id="PF03190"/>
    </source>
</evidence>
<dbReference type="RefSeq" id="WP_099365860.1">
    <property type="nucleotide sequence ID" value="NZ_JAYLLN010000017.1"/>
</dbReference>
<protein>
    <submittedName>
        <fullName evidence="3">DUF255 domain-containing protein</fullName>
    </submittedName>
</protein>
<proteinExistence type="predicted"/>
<dbReference type="InterPro" id="IPR051099">
    <property type="entry name" value="AGR/TXD"/>
</dbReference>
<keyword evidence="4" id="KW-1185">Reference proteome</keyword>
<dbReference type="PANTHER" id="PTHR15337:SF11">
    <property type="entry name" value="THIOREDOXIN DOMAIN-CONTAINING PROTEIN"/>
    <property type="match status" value="1"/>
</dbReference>
<dbReference type="Gene3D" id="3.40.30.10">
    <property type="entry name" value="Glutaredoxin"/>
    <property type="match status" value="1"/>
</dbReference>
<sequence length="157" mass="18740">MKLLQIGILFIGLISWEIKAQPLTKEAINWIPFEQLSDSLERNPKPVFLFFHTEWCSYCKKMQRETFKDPKVIQKLNEHYYAVEMDAESLDSIYFDGVLYTNPQTVKKTGQYHQLFRLLMQDSKKPTFPTSLFLDRDFKVTQRKFNYISIKQMLNIL</sequence>